<proteinExistence type="predicted"/>
<evidence type="ECO:0000313" key="1">
    <source>
        <dbReference type="EMBL" id="MPD03684.1"/>
    </source>
</evidence>
<name>A0A5B7KAI7_PORTR</name>
<evidence type="ECO:0000313" key="2">
    <source>
        <dbReference type="Proteomes" id="UP000324222"/>
    </source>
</evidence>
<organism evidence="1 2">
    <name type="scientific">Portunus trituberculatus</name>
    <name type="common">Swimming crab</name>
    <name type="synonym">Neptunus trituberculatus</name>
    <dbReference type="NCBI Taxonomy" id="210409"/>
    <lineage>
        <taxon>Eukaryota</taxon>
        <taxon>Metazoa</taxon>
        <taxon>Ecdysozoa</taxon>
        <taxon>Arthropoda</taxon>
        <taxon>Crustacea</taxon>
        <taxon>Multicrustacea</taxon>
        <taxon>Malacostraca</taxon>
        <taxon>Eumalacostraca</taxon>
        <taxon>Eucarida</taxon>
        <taxon>Decapoda</taxon>
        <taxon>Pleocyemata</taxon>
        <taxon>Brachyura</taxon>
        <taxon>Eubrachyura</taxon>
        <taxon>Portunoidea</taxon>
        <taxon>Portunidae</taxon>
        <taxon>Portuninae</taxon>
        <taxon>Portunus</taxon>
    </lineage>
</organism>
<protein>
    <submittedName>
        <fullName evidence="1">Uncharacterized protein</fullName>
    </submittedName>
</protein>
<comment type="caution">
    <text evidence="1">The sequence shown here is derived from an EMBL/GenBank/DDBJ whole genome shotgun (WGS) entry which is preliminary data.</text>
</comment>
<keyword evidence="2" id="KW-1185">Reference proteome</keyword>
<dbReference type="Proteomes" id="UP000324222">
    <property type="component" value="Unassembled WGS sequence"/>
</dbReference>
<dbReference type="EMBL" id="VSRR010137349">
    <property type="protein sequence ID" value="MPD03684.1"/>
    <property type="molecule type" value="Genomic_DNA"/>
</dbReference>
<sequence length="37" mass="4597">MVLVMEWQDFWFIVRRNCLENPTSLSLWPWKFVVVRA</sequence>
<dbReference type="AlphaFoldDB" id="A0A5B7KAI7"/>
<gene>
    <name evidence="1" type="ORF">E2C01_099331</name>
</gene>
<accession>A0A5B7KAI7</accession>
<reference evidence="1 2" key="1">
    <citation type="submission" date="2019-05" db="EMBL/GenBank/DDBJ databases">
        <title>Another draft genome of Portunus trituberculatus and its Hox gene families provides insights of decapod evolution.</title>
        <authorList>
            <person name="Jeong J.-H."/>
            <person name="Song I."/>
            <person name="Kim S."/>
            <person name="Choi T."/>
            <person name="Kim D."/>
            <person name="Ryu S."/>
            <person name="Kim W."/>
        </authorList>
    </citation>
    <scope>NUCLEOTIDE SEQUENCE [LARGE SCALE GENOMIC DNA]</scope>
    <source>
        <tissue evidence="1">Muscle</tissue>
    </source>
</reference>